<evidence type="ECO:0000313" key="1">
    <source>
        <dbReference type="EMBL" id="KAI9920003.1"/>
    </source>
</evidence>
<proteinExistence type="predicted"/>
<gene>
    <name evidence="1" type="ORF">PsorP6_016030</name>
</gene>
<comment type="caution">
    <text evidence="1">The sequence shown here is derived from an EMBL/GenBank/DDBJ whole genome shotgun (WGS) entry which is preliminary data.</text>
</comment>
<sequence>MGLMDEMGSSGSTPKYVMQRSPQKMFTKFGKYNLVVNIVEFNYYLIACSGEGYTFIICIMMASVQLPTNNNKRRDVIEPHIPRSLTTLLWIVLSSSVIRLRSRKKRRIEIAFVVVYGRILYLKASFLHNLASYIFKC</sequence>
<dbReference type="Proteomes" id="UP001163321">
    <property type="component" value="Chromosome 10"/>
</dbReference>
<organism evidence="1 2">
    <name type="scientific">Peronosclerospora sorghi</name>
    <dbReference type="NCBI Taxonomy" id="230839"/>
    <lineage>
        <taxon>Eukaryota</taxon>
        <taxon>Sar</taxon>
        <taxon>Stramenopiles</taxon>
        <taxon>Oomycota</taxon>
        <taxon>Peronosporomycetes</taxon>
        <taxon>Peronosporales</taxon>
        <taxon>Peronosporaceae</taxon>
        <taxon>Peronosclerospora</taxon>
    </lineage>
</organism>
<dbReference type="EMBL" id="CM047589">
    <property type="protein sequence ID" value="KAI9920003.1"/>
    <property type="molecule type" value="Genomic_DNA"/>
</dbReference>
<reference evidence="1 2" key="1">
    <citation type="journal article" date="2022" name="bioRxiv">
        <title>The genome of the oomycete Peronosclerospora sorghi, a cosmopolitan pathogen of maize and sorghum, is inflated with dispersed pseudogenes.</title>
        <authorList>
            <person name="Fletcher K."/>
            <person name="Martin F."/>
            <person name="Isakeit T."/>
            <person name="Cavanaugh K."/>
            <person name="Magill C."/>
            <person name="Michelmore R."/>
        </authorList>
    </citation>
    <scope>NUCLEOTIDE SEQUENCE [LARGE SCALE GENOMIC DNA]</scope>
    <source>
        <strain evidence="1">P6</strain>
    </source>
</reference>
<name>A0ACC0WMA1_9STRA</name>
<protein>
    <submittedName>
        <fullName evidence="1">Uncharacterized protein</fullName>
    </submittedName>
</protein>
<evidence type="ECO:0000313" key="2">
    <source>
        <dbReference type="Proteomes" id="UP001163321"/>
    </source>
</evidence>
<accession>A0ACC0WMA1</accession>
<keyword evidence="2" id="KW-1185">Reference proteome</keyword>